<feature type="transmembrane region" description="Helical" evidence="6">
    <location>
        <begin position="44"/>
        <end position="66"/>
    </location>
</feature>
<keyword evidence="4 6" id="KW-1133">Transmembrane helix</keyword>
<feature type="transmembrane region" description="Helical" evidence="6">
    <location>
        <begin position="146"/>
        <end position="165"/>
    </location>
</feature>
<reference evidence="7 8" key="1">
    <citation type="submission" date="2020-08" db="EMBL/GenBank/DDBJ databases">
        <title>Genome public.</title>
        <authorList>
            <person name="Liu C."/>
            <person name="Sun Q."/>
        </authorList>
    </citation>
    <scope>NUCLEOTIDE SEQUENCE [LARGE SCALE GENOMIC DNA]</scope>
    <source>
        <strain evidence="7 8">NSJ-6</strain>
    </source>
</reference>
<keyword evidence="8" id="KW-1185">Reference proteome</keyword>
<organism evidence="7 8">
    <name type="scientific">Clostridium hominis</name>
    <dbReference type="NCBI Taxonomy" id="2763036"/>
    <lineage>
        <taxon>Bacteria</taxon>
        <taxon>Bacillati</taxon>
        <taxon>Bacillota</taxon>
        <taxon>Clostridia</taxon>
        <taxon>Eubacteriales</taxon>
        <taxon>Clostridiaceae</taxon>
        <taxon>Clostridium</taxon>
    </lineage>
</organism>
<dbReference type="Pfam" id="PF00209">
    <property type="entry name" value="SNF"/>
    <property type="match status" value="2"/>
</dbReference>
<feature type="transmembrane region" description="Helical" evidence="6">
    <location>
        <begin position="217"/>
        <end position="239"/>
    </location>
</feature>
<dbReference type="PANTHER" id="PTHR42948">
    <property type="entry name" value="TRANSPORTER"/>
    <property type="match status" value="1"/>
</dbReference>
<name>A0ABR7DEP0_9CLOT</name>
<accession>A0ABR7DEP0</accession>
<feature type="transmembrane region" description="Helical" evidence="6">
    <location>
        <begin position="251"/>
        <end position="279"/>
    </location>
</feature>
<feature type="transmembrane region" description="Helical" evidence="6">
    <location>
        <begin position="343"/>
        <end position="365"/>
    </location>
</feature>
<feature type="transmembrane region" description="Helical" evidence="6">
    <location>
        <begin position="87"/>
        <end position="116"/>
    </location>
</feature>
<dbReference type="EMBL" id="JACOOO010000031">
    <property type="protein sequence ID" value="MBC5629869.1"/>
    <property type="molecule type" value="Genomic_DNA"/>
</dbReference>
<dbReference type="PROSITE" id="PS50267">
    <property type="entry name" value="NA_NEUROTRAN_SYMP_3"/>
    <property type="match status" value="1"/>
</dbReference>
<dbReference type="InterPro" id="IPR047218">
    <property type="entry name" value="YocR/YhdH-like"/>
</dbReference>
<keyword evidence="3 6" id="KW-0812">Transmembrane</keyword>
<comment type="subcellular location">
    <subcellularLocation>
        <location evidence="1">Membrane</location>
        <topology evidence="1">Multi-pass membrane protein</topology>
    </subcellularLocation>
</comment>
<dbReference type="PANTHER" id="PTHR42948:SF1">
    <property type="entry name" value="TRANSPORTER"/>
    <property type="match status" value="1"/>
</dbReference>
<evidence type="ECO:0000256" key="4">
    <source>
        <dbReference type="ARBA" id="ARBA00022989"/>
    </source>
</evidence>
<evidence type="ECO:0000256" key="3">
    <source>
        <dbReference type="ARBA" id="ARBA00022692"/>
    </source>
</evidence>
<evidence type="ECO:0000256" key="2">
    <source>
        <dbReference type="ARBA" id="ARBA00022448"/>
    </source>
</evidence>
<dbReference type="CDD" id="cd10336">
    <property type="entry name" value="SLC6sbd_Tyt1-Like"/>
    <property type="match status" value="1"/>
</dbReference>
<evidence type="ECO:0000256" key="1">
    <source>
        <dbReference type="ARBA" id="ARBA00004141"/>
    </source>
</evidence>
<dbReference type="InterPro" id="IPR000175">
    <property type="entry name" value="Na/ntran_symport"/>
</dbReference>
<proteinExistence type="predicted"/>
<evidence type="ECO:0000313" key="7">
    <source>
        <dbReference type="EMBL" id="MBC5629869.1"/>
    </source>
</evidence>
<comment type="caution">
    <text evidence="7">The sequence shown here is derived from an EMBL/GenBank/DDBJ whole genome shotgun (WGS) entry which is preliminary data.</text>
</comment>
<evidence type="ECO:0000256" key="5">
    <source>
        <dbReference type="ARBA" id="ARBA00023136"/>
    </source>
</evidence>
<gene>
    <name evidence="7" type="ORF">H8S20_13385</name>
</gene>
<dbReference type="PROSITE" id="PS51257">
    <property type="entry name" value="PROKAR_LIPOPROTEIN"/>
    <property type="match status" value="1"/>
</dbReference>
<keyword evidence="5 6" id="KW-0472">Membrane</keyword>
<dbReference type="Proteomes" id="UP000596929">
    <property type="component" value="Unassembled WGS sequence"/>
</dbReference>
<dbReference type="PRINTS" id="PR00176">
    <property type="entry name" value="NANEUSMPORT"/>
</dbReference>
<feature type="transmembrane region" description="Helical" evidence="6">
    <location>
        <begin position="413"/>
        <end position="438"/>
    </location>
</feature>
<keyword evidence="2" id="KW-0813">Transport</keyword>
<dbReference type="InterPro" id="IPR037272">
    <property type="entry name" value="SNS_sf"/>
</dbReference>
<feature type="transmembrane region" description="Helical" evidence="6">
    <location>
        <begin position="177"/>
        <end position="197"/>
    </location>
</feature>
<feature type="transmembrane region" description="Helical" evidence="6">
    <location>
        <begin position="371"/>
        <end position="392"/>
    </location>
</feature>
<evidence type="ECO:0000313" key="8">
    <source>
        <dbReference type="Proteomes" id="UP000596929"/>
    </source>
</evidence>
<feature type="transmembrane region" description="Helical" evidence="6">
    <location>
        <begin position="299"/>
        <end position="322"/>
    </location>
</feature>
<dbReference type="NCBIfam" id="NF037979">
    <property type="entry name" value="Na_transp"/>
    <property type="match status" value="1"/>
</dbReference>
<dbReference type="SUPFAM" id="SSF161070">
    <property type="entry name" value="SNF-like"/>
    <property type="match status" value="1"/>
</dbReference>
<sequence>MSKKKRETFTNSSGFILSCIGAAVGLGNIWMFPYKMGQNGGAVFLIPYFLCVILLGTTGLIAEFAFGRANQGGAFKSIKDSFTERKLKFGSLFGITPAIGLVGIFVFYNIVVGWIMKYFTMSLTGKINKINIPTFFDGFAGSSETVVWTFLAMLMAALIIGFGAVKGIEKVNNIIMPGLFLIFIALAVRSLTLPGAIDGVKYLLTPKWEYLFKANTWVMAMGQAFFSVSLNGCGMMVYGSYMKKEFDIPKIAFTTAILDSAAALLAAFVIMPAAFAFGLDPAAGPQLLFVTVPTIFEKMPAGRILAIFFFLSMIFAAFSSAVNMLEGSVESFMTQLKSKRKNTALIIAFISFIIAIPLSLSMNLFDNFTNFVTIVLSPLGALITFSVFFYIFDKERAMDEINLGSSLKLGEGFRLFGKYGFVFITILIIILGVMYGGIG</sequence>
<protein>
    <submittedName>
        <fullName evidence="7">Sodium-dependent transporter</fullName>
    </submittedName>
</protein>
<evidence type="ECO:0000256" key="6">
    <source>
        <dbReference type="SAM" id="Phobius"/>
    </source>
</evidence>
<dbReference type="RefSeq" id="WP_186860444.1">
    <property type="nucleotide sequence ID" value="NZ_JACOOO010000031.1"/>
</dbReference>
<feature type="transmembrane region" description="Helical" evidence="6">
    <location>
        <begin position="12"/>
        <end position="32"/>
    </location>
</feature>